<feature type="transmembrane region" description="Helical" evidence="6">
    <location>
        <begin position="314"/>
        <end position="336"/>
    </location>
</feature>
<gene>
    <name evidence="7" type="ORF">ACFOOL_04690</name>
</gene>
<dbReference type="PANTHER" id="PTHR30482:SF10">
    <property type="entry name" value="HIGH-AFFINITY BRANCHED-CHAIN AMINO ACID TRANSPORT PROTEIN BRAE"/>
    <property type="match status" value="1"/>
</dbReference>
<feature type="transmembrane region" description="Helical" evidence="6">
    <location>
        <begin position="68"/>
        <end position="91"/>
    </location>
</feature>
<dbReference type="CDD" id="cd06581">
    <property type="entry name" value="TM_PBP1_LivM_like"/>
    <property type="match status" value="1"/>
</dbReference>
<dbReference type="EMBL" id="JBHRYD010000001">
    <property type="protein sequence ID" value="MFC3704048.1"/>
    <property type="molecule type" value="Genomic_DNA"/>
</dbReference>
<name>A0ABV7WXM6_9HYPH</name>
<evidence type="ECO:0000256" key="6">
    <source>
        <dbReference type="SAM" id="Phobius"/>
    </source>
</evidence>
<evidence type="ECO:0000313" key="8">
    <source>
        <dbReference type="Proteomes" id="UP001595613"/>
    </source>
</evidence>
<feature type="transmembrane region" description="Helical" evidence="6">
    <location>
        <begin position="348"/>
        <end position="375"/>
    </location>
</feature>
<comment type="caution">
    <text evidence="7">The sequence shown here is derived from an EMBL/GenBank/DDBJ whole genome shotgun (WGS) entry which is preliminary data.</text>
</comment>
<reference evidence="8" key="1">
    <citation type="journal article" date="2019" name="Int. J. Syst. Evol. Microbiol.">
        <title>The Global Catalogue of Microorganisms (GCM) 10K type strain sequencing project: providing services to taxonomists for standard genome sequencing and annotation.</title>
        <authorList>
            <consortium name="The Broad Institute Genomics Platform"/>
            <consortium name="The Broad Institute Genome Sequencing Center for Infectious Disease"/>
            <person name="Wu L."/>
            <person name="Ma J."/>
        </authorList>
    </citation>
    <scope>NUCLEOTIDE SEQUENCE [LARGE SCALE GENOMIC DNA]</scope>
    <source>
        <strain evidence="8">KCTC 42281</strain>
    </source>
</reference>
<keyword evidence="4 6" id="KW-1133">Transmembrane helix</keyword>
<proteinExistence type="predicted"/>
<dbReference type="PANTHER" id="PTHR30482">
    <property type="entry name" value="HIGH-AFFINITY BRANCHED-CHAIN AMINO ACID TRANSPORT SYSTEM PERMEASE"/>
    <property type="match status" value="1"/>
</dbReference>
<keyword evidence="8" id="KW-1185">Reference proteome</keyword>
<dbReference type="InterPro" id="IPR001851">
    <property type="entry name" value="ABC_transp_permease"/>
</dbReference>
<keyword evidence="2" id="KW-1003">Cell membrane</keyword>
<keyword evidence="5 6" id="KW-0472">Membrane</keyword>
<dbReference type="Pfam" id="PF02653">
    <property type="entry name" value="BPD_transp_2"/>
    <property type="match status" value="2"/>
</dbReference>
<comment type="subcellular location">
    <subcellularLocation>
        <location evidence="1">Cell membrane</location>
        <topology evidence="1">Multi-pass membrane protein</topology>
    </subcellularLocation>
</comment>
<evidence type="ECO:0000313" key="7">
    <source>
        <dbReference type="EMBL" id="MFC3704048.1"/>
    </source>
</evidence>
<feature type="transmembrane region" description="Helical" evidence="6">
    <location>
        <begin position="103"/>
        <end position="121"/>
    </location>
</feature>
<feature type="transmembrane region" description="Helical" evidence="6">
    <location>
        <begin position="382"/>
        <end position="402"/>
    </location>
</feature>
<evidence type="ECO:0000256" key="4">
    <source>
        <dbReference type="ARBA" id="ARBA00022989"/>
    </source>
</evidence>
<evidence type="ECO:0000256" key="5">
    <source>
        <dbReference type="ARBA" id="ARBA00023136"/>
    </source>
</evidence>
<dbReference type="RefSeq" id="WP_380095334.1">
    <property type="nucleotide sequence ID" value="NZ_JBHRYD010000001.1"/>
</dbReference>
<sequence length="441" mass="47549">MSPAAAAATRSWDSPLRRGLMLFAAMFLIVVVVGMVQGTASVLLILTQATAFALIALGLNIQWGYGGLFNFAIMGFLMVGGASTVFLSYPVNMAFWDSDGPMLLGRALIAFLIGLALVLAARRVDRFGITGKGKAFVVALAWFAGYVIYRSQIDPAAAYIESTAGFVGGLGLHPVLGWAFGGLVSAVIAYYIGRISLGLRTDYLAIATIGISEILRALIKNMDWLTRGTMTVSPMPWPTPLPQQLQAEGFSIPESFVLARLMYLVLAVLVLVLAFLLVQRAYGGPWGRMMRAIRDNYISAASMGKDVTGRQLELFIFGSILMGIGGAILATFTQIFDPSGYQPINHTFMIWVMVIVGGAGNNWGVVLGSFLIYIVWIISDPLAQIIFLNLSAFTDGMGWGAIPEIDSRALQARVFVLGVVISIALRYAPRGLIPETVRRDA</sequence>
<feature type="transmembrane region" description="Helical" evidence="6">
    <location>
        <begin position="133"/>
        <end position="151"/>
    </location>
</feature>
<evidence type="ECO:0000256" key="1">
    <source>
        <dbReference type="ARBA" id="ARBA00004651"/>
    </source>
</evidence>
<feature type="transmembrane region" description="Helical" evidence="6">
    <location>
        <begin position="261"/>
        <end position="282"/>
    </location>
</feature>
<feature type="transmembrane region" description="Helical" evidence="6">
    <location>
        <begin position="408"/>
        <end position="428"/>
    </location>
</feature>
<organism evidence="7 8">
    <name type="scientific">Devosia honganensis</name>
    <dbReference type="NCBI Taxonomy" id="1610527"/>
    <lineage>
        <taxon>Bacteria</taxon>
        <taxon>Pseudomonadati</taxon>
        <taxon>Pseudomonadota</taxon>
        <taxon>Alphaproteobacteria</taxon>
        <taxon>Hyphomicrobiales</taxon>
        <taxon>Devosiaceae</taxon>
        <taxon>Devosia</taxon>
    </lineage>
</organism>
<protein>
    <submittedName>
        <fullName evidence="7">Branched-chain amino acid ABC transporter permease</fullName>
    </submittedName>
</protein>
<dbReference type="Proteomes" id="UP001595613">
    <property type="component" value="Unassembled WGS sequence"/>
</dbReference>
<feature type="transmembrane region" description="Helical" evidence="6">
    <location>
        <begin position="203"/>
        <end position="219"/>
    </location>
</feature>
<feature type="transmembrane region" description="Helical" evidence="6">
    <location>
        <begin position="42"/>
        <end position="61"/>
    </location>
</feature>
<feature type="transmembrane region" description="Helical" evidence="6">
    <location>
        <begin position="171"/>
        <end position="191"/>
    </location>
</feature>
<evidence type="ECO:0000256" key="2">
    <source>
        <dbReference type="ARBA" id="ARBA00022475"/>
    </source>
</evidence>
<feature type="transmembrane region" description="Helical" evidence="6">
    <location>
        <begin position="20"/>
        <end position="36"/>
    </location>
</feature>
<dbReference type="InterPro" id="IPR043428">
    <property type="entry name" value="LivM-like"/>
</dbReference>
<evidence type="ECO:0000256" key="3">
    <source>
        <dbReference type="ARBA" id="ARBA00022692"/>
    </source>
</evidence>
<accession>A0ABV7WXM6</accession>
<keyword evidence="3 6" id="KW-0812">Transmembrane</keyword>